<evidence type="ECO:0000313" key="3">
    <source>
        <dbReference type="Proteomes" id="UP000046392"/>
    </source>
</evidence>
<keyword evidence="1" id="KW-0479">Metal-binding</keyword>
<reference evidence="4" key="1">
    <citation type="submission" date="2017-02" db="UniProtKB">
        <authorList>
            <consortium name="WormBaseParasite"/>
        </authorList>
    </citation>
    <scope>IDENTIFICATION</scope>
</reference>
<name>A0A0N5BBQ6_STREA</name>
<feature type="domain" description="CCHC-type" evidence="2">
    <location>
        <begin position="209"/>
        <end position="222"/>
    </location>
</feature>
<dbReference type="WBParaSite" id="SPAL_0000346200.1">
    <property type="protein sequence ID" value="SPAL_0000346200.1"/>
    <property type="gene ID" value="SPAL_0000346200"/>
</dbReference>
<evidence type="ECO:0000256" key="1">
    <source>
        <dbReference type="PROSITE-ProRule" id="PRU00047"/>
    </source>
</evidence>
<dbReference type="GO" id="GO:0008270">
    <property type="term" value="F:zinc ion binding"/>
    <property type="evidence" value="ECO:0007669"/>
    <property type="project" value="UniProtKB-KW"/>
</dbReference>
<dbReference type="GO" id="GO:0019899">
    <property type="term" value="F:enzyme binding"/>
    <property type="evidence" value="ECO:0007669"/>
    <property type="project" value="UniProtKB-ARBA"/>
</dbReference>
<organism evidence="3 4">
    <name type="scientific">Strongyloides papillosus</name>
    <name type="common">Intestinal threadworm</name>
    <dbReference type="NCBI Taxonomy" id="174720"/>
    <lineage>
        <taxon>Eukaryota</taxon>
        <taxon>Metazoa</taxon>
        <taxon>Ecdysozoa</taxon>
        <taxon>Nematoda</taxon>
        <taxon>Chromadorea</taxon>
        <taxon>Rhabditida</taxon>
        <taxon>Tylenchina</taxon>
        <taxon>Panagrolaimomorpha</taxon>
        <taxon>Strongyloidoidea</taxon>
        <taxon>Strongyloididae</taxon>
        <taxon>Strongyloides</taxon>
    </lineage>
</organism>
<dbReference type="Proteomes" id="UP000046392">
    <property type="component" value="Unplaced"/>
</dbReference>
<keyword evidence="1" id="KW-0862">Zinc</keyword>
<dbReference type="PROSITE" id="PS50158">
    <property type="entry name" value="ZF_CCHC"/>
    <property type="match status" value="1"/>
</dbReference>
<dbReference type="Pfam" id="PF00098">
    <property type="entry name" value="zf-CCHC"/>
    <property type="match status" value="1"/>
</dbReference>
<protein>
    <submittedName>
        <fullName evidence="4">CCHC-type domain-containing protein</fullName>
    </submittedName>
</protein>
<dbReference type="SUPFAM" id="SSF57756">
    <property type="entry name" value="Retrovirus zinc finger-like domains"/>
    <property type="match status" value="1"/>
</dbReference>
<sequence length="333" mass="38760">MKAIQQRMPSRREKEENREALKDYMENLLENPPNNSILQILETNRARFPTSMFELLIELTISDCLELVASQIDHDVLRKMRQGFGENLLTFNNRFYTKMLEVYPDNGRKLSEEVGNQNTTFNSTELRERSQIYNCYMAAIRKDIADKIPYIEGTGKCLKFAMNKAIGIEINMKDVQALRRNEGQYGKRSSRRFVKTYEVRKEENSSLICYNCNVKGHIIKNCSRPLTTCKYCNKKGHLLKHCRGKKFQNNSRSSYGGWKQNLTNIAIITTLAAICASVGAEETAEPREKWYKPPFVGDFMIQAVYTICQTKYYIPMIHHNEYLYTVQNTVEML</sequence>
<dbReference type="SMART" id="SM00343">
    <property type="entry name" value="ZnF_C2HC"/>
    <property type="match status" value="2"/>
</dbReference>
<keyword evidence="1" id="KW-0863">Zinc-finger</keyword>
<dbReference type="Gene3D" id="4.10.60.10">
    <property type="entry name" value="Zinc finger, CCHC-type"/>
    <property type="match status" value="1"/>
</dbReference>
<dbReference type="InterPro" id="IPR001878">
    <property type="entry name" value="Znf_CCHC"/>
</dbReference>
<dbReference type="InterPro" id="IPR036875">
    <property type="entry name" value="Znf_CCHC_sf"/>
</dbReference>
<accession>A0A0N5BBQ6</accession>
<evidence type="ECO:0000259" key="2">
    <source>
        <dbReference type="PROSITE" id="PS50158"/>
    </source>
</evidence>
<evidence type="ECO:0000313" key="4">
    <source>
        <dbReference type="WBParaSite" id="SPAL_0000346200.1"/>
    </source>
</evidence>
<keyword evidence="3" id="KW-1185">Reference proteome</keyword>
<dbReference type="AlphaFoldDB" id="A0A0N5BBQ6"/>
<proteinExistence type="predicted"/>
<dbReference type="GO" id="GO:0003676">
    <property type="term" value="F:nucleic acid binding"/>
    <property type="evidence" value="ECO:0007669"/>
    <property type="project" value="InterPro"/>
</dbReference>